<keyword evidence="2 5" id="KW-0479">Metal-binding</keyword>
<dbReference type="PANTHER" id="PTHR10543">
    <property type="entry name" value="BETA-CAROTENE DIOXYGENASE"/>
    <property type="match status" value="1"/>
</dbReference>
<dbReference type="SUPFAM" id="SSF51004">
    <property type="entry name" value="C-terminal (heme d1) domain of cytochrome cd1-nitrite reductase"/>
    <property type="match status" value="1"/>
</dbReference>
<dbReference type="AlphaFoldDB" id="A0A6B1F7B5"/>
<dbReference type="GO" id="GO:0010436">
    <property type="term" value="F:carotenoid dioxygenase activity"/>
    <property type="evidence" value="ECO:0007669"/>
    <property type="project" value="TreeGrafter"/>
</dbReference>
<feature type="binding site" evidence="5">
    <location>
        <position position="194"/>
    </location>
    <ligand>
        <name>Fe cation</name>
        <dbReference type="ChEBI" id="CHEBI:24875"/>
        <note>catalytic</note>
    </ligand>
</feature>
<comment type="caution">
    <text evidence="6">The sequence shown here is derived from an EMBL/GenBank/DDBJ whole genome shotgun (WGS) entry which is preliminary data.</text>
</comment>
<organism evidence="6">
    <name type="scientific">Synechococcus sp. SB0676_bin_10</name>
    <dbReference type="NCBI Taxonomy" id="2604869"/>
    <lineage>
        <taxon>Bacteria</taxon>
        <taxon>Bacillati</taxon>
        <taxon>Cyanobacteriota</taxon>
        <taxon>Cyanophyceae</taxon>
        <taxon>Synechococcales</taxon>
        <taxon>Synechococcaceae</taxon>
        <taxon>Synechococcus</taxon>
    </lineage>
</organism>
<feature type="binding site" evidence="5">
    <location>
        <position position="490"/>
    </location>
    <ligand>
        <name>Fe cation</name>
        <dbReference type="ChEBI" id="CHEBI:24875"/>
        <note>catalytic</note>
    </ligand>
</feature>
<evidence type="ECO:0000256" key="5">
    <source>
        <dbReference type="PIRSR" id="PIRSR604294-1"/>
    </source>
</evidence>
<accession>A0A6B1F7B5</accession>
<keyword evidence="3" id="KW-0560">Oxidoreductase</keyword>
<dbReference type="EMBL" id="VYDO01000048">
    <property type="protein sequence ID" value="MYG37635.1"/>
    <property type="molecule type" value="Genomic_DNA"/>
</dbReference>
<keyword evidence="4 5" id="KW-0408">Iron</keyword>
<dbReference type="InterPro" id="IPR004294">
    <property type="entry name" value="Carotenoid_Oase"/>
</dbReference>
<evidence type="ECO:0000256" key="2">
    <source>
        <dbReference type="ARBA" id="ARBA00022723"/>
    </source>
</evidence>
<name>A0A6B1F7B5_9SYNE</name>
<dbReference type="Pfam" id="PF03055">
    <property type="entry name" value="RPE65"/>
    <property type="match status" value="1"/>
</dbReference>
<dbReference type="InterPro" id="IPR011048">
    <property type="entry name" value="Haem_d1_sf"/>
</dbReference>
<gene>
    <name evidence="6" type="ORF">F4162_01150</name>
</gene>
<comment type="cofactor">
    <cofactor evidence="5">
        <name>Fe(2+)</name>
        <dbReference type="ChEBI" id="CHEBI:29033"/>
    </cofactor>
    <text evidence="5">Binds 1 Fe(2+) ion per subunit.</text>
</comment>
<dbReference type="PANTHER" id="PTHR10543:SF89">
    <property type="entry name" value="CAROTENOID 9,10(9',10')-CLEAVAGE DIOXYGENASE 1"/>
    <property type="match status" value="1"/>
</dbReference>
<dbReference type="GO" id="GO:0046872">
    <property type="term" value="F:metal ion binding"/>
    <property type="evidence" value="ECO:0007669"/>
    <property type="project" value="UniProtKB-KW"/>
</dbReference>
<evidence type="ECO:0000256" key="3">
    <source>
        <dbReference type="ARBA" id="ARBA00023002"/>
    </source>
</evidence>
<feature type="binding site" evidence="5">
    <location>
        <position position="246"/>
    </location>
    <ligand>
        <name>Fe cation</name>
        <dbReference type="ChEBI" id="CHEBI:24875"/>
        <note>catalytic</note>
    </ligand>
</feature>
<dbReference type="GO" id="GO:0016121">
    <property type="term" value="P:carotene catabolic process"/>
    <property type="evidence" value="ECO:0007669"/>
    <property type="project" value="TreeGrafter"/>
</dbReference>
<sequence>MTISAADQQAAPSTLAAPLANPADNYSQTDWNSAYGNVTTELEGWVESIKGAIPPDLQGTLYRNGPGRLERGGQWVQHPFDGDGMVLAVGFHQGRAYLRNRFVRTAGWLEEEAAGRWRYRGVFGTQKPGGILANALDLRLKNIANTNVVDWGGRLLALWEAASPTALDPVTLATRGPSAMDGVLAAPQEPFSAHPRLDPGHHGEPRLVNFGLRTGPRSTIRLMEFDAQGQLVHQRQDRLQGFAFLHDFALTPTWAVFLKNALEFNPLPYVLGRRGAAQCLRSRPGGRGEFWLIPRGTGAPVVLPATEGFVFHHVNAWEEGATLVVDSIHYADFPMVDPEEDFRHVAFDQLPPGQLERCTIDLIQGHVERRRLSERCCEFATVHPQRQGRRHRCVWVAVAQRETGNAPLQAIEKLDMETGRRWTWSAAPRGFVSEPVLVPHPHNAAEDAGWILSLVWNSARRANDVVILRAADLQPQAILHLPLAIPHGLHGSWSRRDITPAIP</sequence>
<evidence type="ECO:0000256" key="4">
    <source>
        <dbReference type="ARBA" id="ARBA00023004"/>
    </source>
</evidence>
<evidence type="ECO:0000256" key="1">
    <source>
        <dbReference type="ARBA" id="ARBA00006787"/>
    </source>
</evidence>
<reference evidence="6" key="1">
    <citation type="submission" date="2019-09" db="EMBL/GenBank/DDBJ databases">
        <title>Characterisation of the sponge microbiome using genome-centric metagenomics.</title>
        <authorList>
            <person name="Engelberts J.P."/>
            <person name="Robbins S.J."/>
            <person name="De Goeij J.M."/>
            <person name="Aranda M."/>
            <person name="Bell S.C."/>
            <person name="Webster N.S."/>
        </authorList>
    </citation>
    <scope>NUCLEOTIDE SEQUENCE</scope>
    <source>
        <strain evidence="6">SB0676_bin_10</strain>
    </source>
</reference>
<comment type="similarity">
    <text evidence="1">Belongs to the carotenoid oxygenase family.</text>
</comment>
<evidence type="ECO:0000313" key="6">
    <source>
        <dbReference type="EMBL" id="MYG37635.1"/>
    </source>
</evidence>
<protein>
    <submittedName>
        <fullName evidence="6">Apocarotenoid-15,15'-oxygenase</fullName>
    </submittedName>
</protein>
<feature type="binding site" evidence="5">
    <location>
        <position position="312"/>
    </location>
    <ligand>
        <name>Fe cation</name>
        <dbReference type="ChEBI" id="CHEBI:24875"/>
        <note>catalytic</note>
    </ligand>
</feature>
<proteinExistence type="inferred from homology"/>